<dbReference type="Gene3D" id="3.40.630.30">
    <property type="match status" value="1"/>
</dbReference>
<dbReference type="InterPro" id="IPR051531">
    <property type="entry name" value="N-acetyltransferase"/>
</dbReference>
<dbReference type="PANTHER" id="PTHR43792:SF1">
    <property type="entry name" value="N-ACETYLTRANSFERASE DOMAIN-CONTAINING PROTEIN"/>
    <property type="match status" value="1"/>
</dbReference>
<dbReference type="AlphaFoldDB" id="A0AAP9RES2"/>
<dbReference type="GO" id="GO:0016747">
    <property type="term" value="F:acyltransferase activity, transferring groups other than amino-acyl groups"/>
    <property type="evidence" value="ECO:0007669"/>
    <property type="project" value="InterPro"/>
</dbReference>
<dbReference type="SUPFAM" id="SSF55729">
    <property type="entry name" value="Acyl-CoA N-acyltransferases (Nat)"/>
    <property type="match status" value="1"/>
</dbReference>
<dbReference type="Proteomes" id="UP000515243">
    <property type="component" value="Chromosome 1"/>
</dbReference>
<dbReference type="GeneID" id="92944330"/>
<protein>
    <submittedName>
        <fullName evidence="2">GNAT family N-acetyltransferase</fullName>
    </submittedName>
</protein>
<evidence type="ECO:0000313" key="3">
    <source>
        <dbReference type="Proteomes" id="UP000515243"/>
    </source>
</evidence>
<organism evidence="2 3">
    <name type="scientific">Clostridium butyricum</name>
    <dbReference type="NCBI Taxonomy" id="1492"/>
    <lineage>
        <taxon>Bacteria</taxon>
        <taxon>Bacillati</taxon>
        <taxon>Bacillota</taxon>
        <taxon>Clostridia</taxon>
        <taxon>Eubacteriales</taxon>
        <taxon>Clostridiaceae</taxon>
        <taxon>Clostridium</taxon>
    </lineage>
</organism>
<evidence type="ECO:0000259" key="1">
    <source>
        <dbReference type="PROSITE" id="PS51186"/>
    </source>
</evidence>
<sequence length="172" mass="20566">MIIETNRLILREYTLDDFDNLYEIVSDPETMRHYPKPFDEERTRDWIEWNLENYKNYGFGLWVVTLKETGEFIGDCGISIQNIDGELLPEIGYHIHKKYWRRGFGSEAARAVRDWAFENTDYNCIYSYMKYTNVGSYSTAIANGMRKVKEYQDEKNKISYAYAITRDEWKLL</sequence>
<dbReference type="RefSeq" id="WP_003427357.1">
    <property type="nucleotide sequence ID" value="NZ_AP019716.1"/>
</dbReference>
<evidence type="ECO:0000313" key="2">
    <source>
        <dbReference type="EMBL" id="QMW91118.1"/>
    </source>
</evidence>
<dbReference type="PANTHER" id="PTHR43792">
    <property type="entry name" value="GNAT FAMILY, PUTATIVE (AFU_ORTHOLOGUE AFUA_3G00765)-RELATED-RELATED"/>
    <property type="match status" value="1"/>
</dbReference>
<name>A0AAP9RES2_CLOBU</name>
<dbReference type="InterPro" id="IPR016181">
    <property type="entry name" value="Acyl_CoA_acyltransferase"/>
</dbReference>
<dbReference type="EMBL" id="CP040626">
    <property type="protein sequence ID" value="QMW91118.1"/>
    <property type="molecule type" value="Genomic_DNA"/>
</dbReference>
<proteinExistence type="predicted"/>
<gene>
    <name evidence="2" type="ORF">FF104_09130</name>
</gene>
<dbReference type="Pfam" id="PF13302">
    <property type="entry name" value="Acetyltransf_3"/>
    <property type="match status" value="1"/>
</dbReference>
<dbReference type="InterPro" id="IPR000182">
    <property type="entry name" value="GNAT_dom"/>
</dbReference>
<accession>A0AAP9RES2</accession>
<reference evidence="2 3" key="1">
    <citation type="submission" date="2019-05" db="EMBL/GenBank/DDBJ databases">
        <authorList>
            <person name="Schori C."/>
            <person name="Ahrens C."/>
        </authorList>
    </citation>
    <scope>NUCLEOTIDE SEQUENCE [LARGE SCALE GENOMIC DNA]</scope>
    <source>
        <strain evidence="2 3">DSM 10702</strain>
    </source>
</reference>
<dbReference type="PROSITE" id="PS51186">
    <property type="entry name" value="GNAT"/>
    <property type="match status" value="1"/>
</dbReference>
<feature type="domain" description="N-acetyltransferase" evidence="1">
    <location>
        <begin position="8"/>
        <end position="167"/>
    </location>
</feature>